<dbReference type="PANTHER" id="PTHR43245:SF13">
    <property type="entry name" value="UDP-D-APIOSE_UDP-D-XYLOSE SYNTHASE 2"/>
    <property type="match status" value="1"/>
</dbReference>
<organism evidence="2 3">
    <name type="scientific">Streptomyces morookaense</name>
    <name type="common">Streptoverticillium morookaense</name>
    <dbReference type="NCBI Taxonomy" id="1970"/>
    <lineage>
        <taxon>Bacteria</taxon>
        <taxon>Bacillati</taxon>
        <taxon>Actinomycetota</taxon>
        <taxon>Actinomycetes</taxon>
        <taxon>Kitasatosporales</taxon>
        <taxon>Streptomycetaceae</taxon>
        <taxon>Streptomyces</taxon>
    </lineage>
</organism>
<dbReference type="SUPFAM" id="SSF51735">
    <property type="entry name" value="NAD(P)-binding Rossmann-fold domains"/>
    <property type="match status" value="1"/>
</dbReference>
<evidence type="ECO:0000313" key="2">
    <source>
        <dbReference type="EMBL" id="NVK80981.1"/>
    </source>
</evidence>
<dbReference type="Proteomes" id="UP000587462">
    <property type="component" value="Unassembled WGS sequence"/>
</dbReference>
<comment type="caution">
    <text evidence="2">The sequence shown here is derived from an EMBL/GenBank/DDBJ whole genome shotgun (WGS) entry which is preliminary data.</text>
</comment>
<name>A0A7Y7B9D6_STRMO</name>
<sequence length="331" mass="35299">MGKTVKLLLLGGTDFAGRAVAETARDRGWDVTVFHRGRHPAPPGVHVLNGDRTAPDGLAPLATGTWDAVVDTWTAAPRVVRDAARLLSGRVGRHVYISTRSVHTWPMPAGLDEDGPVVDGDPDAESVDYGTDKRGAELAVLREFGDEHSLQVRAGLILGPWENIGRLPWWLSRIARGGRVLAPGPRSTPLQYIDVRDMAAWILGAVEAELHGPFNLVSPPGHTTIGELLDACVRVTGSDAELVWTGPEVIEKAGLSGWTDLPIWCAPGSEGHTAMHCADVSRALATGLRCRPATDTVKDTWAWQQTVPSGGVGRPGIGLTEEAEARALALC</sequence>
<gene>
    <name evidence="2" type="ORF">HG542_25480</name>
</gene>
<keyword evidence="3" id="KW-1185">Reference proteome</keyword>
<dbReference type="Gene3D" id="3.40.50.720">
    <property type="entry name" value="NAD(P)-binding Rossmann-like Domain"/>
    <property type="match status" value="1"/>
</dbReference>
<dbReference type="PANTHER" id="PTHR43245">
    <property type="entry name" value="BIFUNCTIONAL POLYMYXIN RESISTANCE PROTEIN ARNA"/>
    <property type="match status" value="1"/>
</dbReference>
<feature type="domain" description="NAD-dependent epimerase/dehydratase" evidence="1">
    <location>
        <begin position="8"/>
        <end position="208"/>
    </location>
</feature>
<reference evidence="2 3" key="1">
    <citation type="submission" date="2020-04" db="EMBL/GenBank/DDBJ databases">
        <title>Draft Genome Sequence of Streptomyces morookaense DSM 40503, an 8-azaguanine-producing strain.</title>
        <authorList>
            <person name="Qi J."/>
            <person name="Gao J.-M."/>
        </authorList>
    </citation>
    <scope>NUCLEOTIDE SEQUENCE [LARGE SCALE GENOMIC DNA]</scope>
    <source>
        <strain evidence="2 3">DSM 40503</strain>
    </source>
</reference>
<dbReference type="AlphaFoldDB" id="A0A7Y7B9D6"/>
<dbReference type="EMBL" id="JABBXF010000067">
    <property type="protein sequence ID" value="NVK80981.1"/>
    <property type="molecule type" value="Genomic_DNA"/>
</dbReference>
<evidence type="ECO:0000259" key="1">
    <source>
        <dbReference type="Pfam" id="PF01370"/>
    </source>
</evidence>
<dbReference type="InterPro" id="IPR001509">
    <property type="entry name" value="Epimerase_deHydtase"/>
</dbReference>
<dbReference type="Pfam" id="PF01370">
    <property type="entry name" value="Epimerase"/>
    <property type="match status" value="1"/>
</dbReference>
<dbReference type="InterPro" id="IPR050177">
    <property type="entry name" value="Lipid_A_modif_metabolic_enz"/>
</dbReference>
<evidence type="ECO:0000313" key="3">
    <source>
        <dbReference type="Proteomes" id="UP000587462"/>
    </source>
</evidence>
<proteinExistence type="predicted"/>
<protein>
    <submittedName>
        <fullName evidence="2">Reductase</fullName>
    </submittedName>
</protein>
<dbReference type="InterPro" id="IPR036291">
    <property type="entry name" value="NAD(P)-bd_dom_sf"/>
</dbReference>
<accession>A0A7Y7B9D6</accession>